<dbReference type="RefSeq" id="XP_001327609.1">
    <property type="nucleotide sequence ID" value="XM_001327574.1"/>
</dbReference>
<reference evidence="1" key="2">
    <citation type="journal article" date="2007" name="Science">
        <title>Draft genome sequence of the sexually transmitted pathogen Trichomonas vaginalis.</title>
        <authorList>
            <person name="Carlton J.M."/>
            <person name="Hirt R.P."/>
            <person name="Silva J.C."/>
            <person name="Delcher A.L."/>
            <person name="Schatz M."/>
            <person name="Zhao Q."/>
            <person name="Wortman J.R."/>
            <person name="Bidwell S.L."/>
            <person name="Alsmark U.C.M."/>
            <person name="Besteiro S."/>
            <person name="Sicheritz-Ponten T."/>
            <person name="Noel C.J."/>
            <person name="Dacks J.B."/>
            <person name="Foster P.G."/>
            <person name="Simillion C."/>
            <person name="Van de Peer Y."/>
            <person name="Miranda-Saavedra D."/>
            <person name="Barton G.J."/>
            <person name="Westrop G.D."/>
            <person name="Mueller S."/>
            <person name="Dessi D."/>
            <person name="Fiori P.L."/>
            <person name="Ren Q."/>
            <person name="Paulsen I."/>
            <person name="Zhang H."/>
            <person name="Bastida-Corcuera F.D."/>
            <person name="Simoes-Barbosa A."/>
            <person name="Brown M.T."/>
            <person name="Hayes R.D."/>
            <person name="Mukherjee M."/>
            <person name="Okumura C.Y."/>
            <person name="Schneider R."/>
            <person name="Smith A.J."/>
            <person name="Vanacova S."/>
            <person name="Villalvazo M."/>
            <person name="Haas B.J."/>
            <person name="Pertea M."/>
            <person name="Feldblyum T.V."/>
            <person name="Utterback T.R."/>
            <person name="Shu C.L."/>
            <person name="Osoegawa K."/>
            <person name="de Jong P.J."/>
            <person name="Hrdy I."/>
            <person name="Horvathova L."/>
            <person name="Zubacova Z."/>
            <person name="Dolezal P."/>
            <person name="Malik S.B."/>
            <person name="Logsdon J.M. Jr."/>
            <person name="Henze K."/>
            <person name="Gupta A."/>
            <person name="Wang C.C."/>
            <person name="Dunne R.L."/>
            <person name="Upcroft J.A."/>
            <person name="Upcroft P."/>
            <person name="White O."/>
            <person name="Salzberg S.L."/>
            <person name="Tang P."/>
            <person name="Chiu C.-H."/>
            <person name="Lee Y.-S."/>
            <person name="Embley T.M."/>
            <person name="Coombs G.H."/>
            <person name="Mottram J.C."/>
            <person name="Tachezy J."/>
            <person name="Fraser-Liggett C.M."/>
            <person name="Johnson P.J."/>
        </authorList>
    </citation>
    <scope>NUCLEOTIDE SEQUENCE [LARGE SCALE GENOMIC DNA]</scope>
    <source>
        <strain evidence="1">G3</strain>
    </source>
</reference>
<dbReference type="InParanoid" id="A2DW85"/>
<dbReference type="VEuPathDB" id="TrichDB:TVAGG3_0804270"/>
<evidence type="ECO:0000313" key="1">
    <source>
        <dbReference type="EMBL" id="EAY15386.1"/>
    </source>
</evidence>
<accession>A2DW85</accession>
<gene>
    <name evidence="1" type="ORF">TVAG_224620</name>
</gene>
<proteinExistence type="predicted"/>
<dbReference type="EMBL" id="DS113257">
    <property type="protein sequence ID" value="EAY15386.1"/>
    <property type="molecule type" value="Genomic_DNA"/>
</dbReference>
<dbReference type="KEGG" id="tva:4773389"/>
<reference evidence="1" key="1">
    <citation type="submission" date="2006-10" db="EMBL/GenBank/DDBJ databases">
        <authorList>
            <person name="Amadeo P."/>
            <person name="Zhao Q."/>
            <person name="Wortman J."/>
            <person name="Fraser-Liggett C."/>
            <person name="Carlton J."/>
        </authorList>
    </citation>
    <scope>NUCLEOTIDE SEQUENCE</scope>
    <source>
        <strain evidence="1">G3</strain>
    </source>
</reference>
<evidence type="ECO:0000313" key="2">
    <source>
        <dbReference type="Proteomes" id="UP000001542"/>
    </source>
</evidence>
<keyword evidence="2" id="KW-1185">Reference proteome</keyword>
<name>A2DW85_TRIV3</name>
<dbReference type="AlphaFoldDB" id="A2DW85"/>
<protein>
    <submittedName>
        <fullName evidence="1">Uncharacterized protein</fullName>
    </submittedName>
</protein>
<sequence length="213" mass="24849">MEIEPNFGLQKQILKEMHKQKVDAVNRWFKEQNYLEDRILQKQLSIIEKRKENTMKKFYADQETKIMDEFRYFSNNEDIKTFVQTNPSDDEEFKALKLKMHTPPKQVGKRKEKKANPDAIKDSLDNLLHIAENEMDLKDTIIVADYGIYYKGTILRPGTKCFLKTRGQKGLKTTIFAITDLIVTFEFEDSGIMSVPSELIESEKVCISLNLIS</sequence>
<dbReference type="VEuPathDB" id="TrichDB:TVAG_224620"/>
<organism evidence="1 2">
    <name type="scientific">Trichomonas vaginalis (strain ATCC PRA-98 / G3)</name>
    <dbReference type="NCBI Taxonomy" id="412133"/>
    <lineage>
        <taxon>Eukaryota</taxon>
        <taxon>Metamonada</taxon>
        <taxon>Parabasalia</taxon>
        <taxon>Trichomonadida</taxon>
        <taxon>Trichomonadidae</taxon>
        <taxon>Trichomonas</taxon>
    </lineage>
</organism>
<dbReference type="Proteomes" id="UP000001542">
    <property type="component" value="Unassembled WGS sequence"/>
</dbReference>